<feature type="active site" description="Proton acceptor" evidence="3">
    <location>
        <position position="186"/>
    </location>
</feature>
<dbReference type="InterPro" id="IPR015421">
    <property type="entry name" value="PyrdxlP-dep_Trfase_major"/>
</dbReference>
<proteinExistence type="inferred from homology"/>
<dbReference type="InterPro" id="IPR015424">
    <property type="entry name" value="PyrdxlP-dep_Trfase"/>
</dbReference>
<protein>
    <submittedName>
        <fullName evidence="7">Aminotransferase DegT</fullName>
    </submittedName>
    <submittedName>
        <fullName evidence="6">dTDP-4-amino-4,6-dideoxygalactose transaminase</fullName>
    </submittedName>
</protein>
<dbReference type="Proteomes" id="UP000253850">
    <property type="component" value="Chromosome"/>
</dbReference>
<dbReference type="InterPro" id="IPR015422">
    <property type="entry name" value="PyrdxlP-dep_Trfase_small"/>
</dbReference>
<keyword evidence="7" id="KW-0032">Aminotransferase</keyword>
<dbReference type="EMBL" id="CP031217">
    <property type="protein sequence ID" value="AXH11875.1"/>
    <property type="molecule type" value="Genomic_DNA"/>
</dbReference>
<gene>
    <name evidence="6" type="ORF">ABIV_0866</name>
    <name evidence="7" type="ORF">CRV05_01110</name>
</gene>
<keyword evidence="7" id="KW-0808">Transferase</keyword>
<dbReference type="SUPFAM" id="SSF53383">
    <property type="entry name" value="PLP-dependent transferases"/>
    <property type="match status" value="1"/>
</dbReference>
<dbReference type="EMBL" id="PDKM01000001">
    <property type="protein sequence ID" value="RXK10998.1"/>
    <property type="molecule type" value="Genomic_DNA"/>
</dbReference>
<feature type="modified residue" description="N6-(pyridoxal phosphate)lysine" evidence="4">
    <location>
        <position position="186"/>
    </location>
</feature>
<dbReference type="GO" id="GO:0030170">
    <property type="term" value="F:pyridoxal phosphate binding"/>
    <property type="evidence" value="ECO:0007669"/>
    <property type="project" value="UniProtKB-ARBA"/>
</dbReference>
<keyword evidence="1 4" id="KW-0663">Pyridoxal phosphate</keyword>
<evidence type="ECO:0000313" key="6">
    <source>
        <dbReference type="EMBL" id="AXH11875.1"/>
    </source>
</evidence>
<dbReference type="InterPro" id="IPR000653">
    <property type="entry name" value="DegT/StrS_aminotransferase"/>
</dbReference>
<dbReference type="CDD" id="cd00616">
    <property type="entry name" value="AHBA_syn"/>
    <property type="match status" value="1"/>
</dbReference>
<evidence type="ECO:0000256" key="2">
    <source>
        <dbReference type="ARBA" id="ARBA00037999"/>
    </source>
</evidence>
<dbReference type="PANTHER" id="PTHR30244">
    <property type="entry name" value="TRANSAMINASE"/>
    <property type="match status" value="1"/>
</dbReference>
<dbReference type="Proteomes" id="UP000289193">
    <property type="component" value="Unassembled WGS sequence"/>
</dbReference>
<evidence type="ECO:0000313" key="8">
    <source>
        <dbReference type="Proteomes" id="UP000253850"/>
    </source>
</evidence>
<dbReference type="RefSeq" id="WP_114838734.1">
    <property type="nucleotide sequence ID" value="NZ_CP031217.1"/>
</dbReference>
<reference evidence="6 8" key="2">
    <citation type="submission" date="2018-07" db="EMBL/GenBank/DDBJ databases">
        <title>Complete genome of the Arcobacter bivalviorum type strain LMG 26154.</title>
        <authorList>
            <person name="Miller W.G."/>
            <person name="Yee E."/>
            <person name="Bono J.L."/>
        </authorList>
    </citation>
    <scope>NUCLEOTIDE SEQUENCE [LARGE SCALE GENOMIC DNA]</scope>
    <source>
        <strain evidence="6 8">LMG 26154</strain>
    </source>
</reference>
<reference evidence="7 9" key="1">
    <citation type="submission" date="2017-10" db="EMBL/GenBank/DDBJ databases">
        <title>Genomics of the genus Arcobacter.</title>
        <authorList>
            <person name="Perez-Cataluna A."/>
            <person name="Figueras M.J."/>
        </authorList>
    </citation>
    <scope>NUCLEOTIDE SEQUENCE [LARGE SCALE GENOMIC DNA]</scope>
    <source>
        <strain evidence="7 9">CECT 7835</strain>
    </source>
</reference>
<dbReference type="GO" id="GO:0000271">
    <property type="term" value="P:polysaccharide biosynthetic process"/>
    <property type="evidence" value="ECO:0007669"/>
    <property type="project" value="TreeGrafter"/>
</dbReference>
<keyword evidence="9" id="KW-1185">Reference proteome</keyword>
<dbReference type="KEGG" id="hbv:ABIV_0866"/>
<evidence type="ECO:0000256" key="4">
    <source>
        <dbReference type="PIRSR" id="PIRSR000390-2"/>
    </source>
</evidence>
<dbReference type="Pfam" id="PF01041">
    <property type="entry name" value="DegT_DnrJ_EryC1"/>
    <property type="match status" value="1"/>
</dbReference>
<dbReference type="PANTHER" id="PTHR30244:SF42">
    <property type="entry name" value="UDP-2-ACETAMIDO-2-DEOXY-3-OXO-D-GLUCURONATE AMINOTRANSFERASE"/>
    <property type="match status" value="1"/>
</dbReference>
<evidence type="ECO:0000256" key="3">
    <source>
        <dbReference type="PIRSR" id="PIRSR000390-1"/>
    </source>
</evidence>
<dbReference type="GO" id="GO:0008483">
    <property type="term" value="F:transaminase activity"/>
    <property type="evidence" value="ECO:0007669"/>
    <property type="project" value="UniProtKB-KW"/>
</dbReference>
<dbReference type="Gene3D" id="3.40.640.10">
    <property type="entry name" value="Type I PLP-dependent aspartate aminotransferase-like (Major domain)"/>
    <property type="match status" value="1"/>
</dbReference>
<dbReference type="FunFam" id="3.40.640.10:FF:000089">
    <property type="entry name" value="Aminotransferase, DegT/DnrJ/EryC1/StrS family"/>
    <property type="match status" value="1"/>
</dbReference>
<evidence type="ECO:0000256" key="5">
    <source>
        <dbReference type="RuleBase" id="RU004508"/>
    </source>
</evidence>
<dbReference type="AlphaFoldDB" id="A0AAX2AA46"/>
<evidence type="ECO:0000256" key="1">
    <source>
        <dbReference type="ARBA" id="ARBA00022898"/>
    </source>
</evidence>
<evidence type="ECO:0000313" key="7">
    <source>
        <dbReference type="EMBL" id="RXK10998.1"/>
    </source>
</evidence>
<dbReference type="PIRSF" id="PIRSF000390">
    <property type="entry name" value="PLP_StrS"/>
    <property type="match status" value="1"/>
</dbReference>
<comment type="similarity">
    <text evidence="2 5">Belongs to the DegT/DnrJ/EryC1 family.</text>
</comment>
<accession>A0AAX2AA46</accession>
<name>A0AAX2AA46_9BACT</name>
<organism evidence="7 9">
    <name type="scientific">Halarcobacter bivalviorum</name>
    <dbReference type="NCBI Taxonomy" id="663364"/>
    <lineage>
        <taxon>Bacteria</taxon>
        <taxon>Pseudomonadati</taxon>
        <taxon>Campylobacterota</taxon>
        <taxon>Epsilonproteobacteria</taxon>
        <taxon>Campylobacterales</taxon>
        <taxon>Arcobacteraceae</taxon>
        <taxon>Halarcobacter</taxon>
    </lineage>
</organism>
<dbReference type="Gene3D" id="3.90.1150.10">
    <property type="entry name" value="Aspartate Aminotransferase, domain 1"/>
    <property type="match status" value="1"/>
</dbReference>
<sequence>MKIDFAKLQDQYQLYKTEIDEAIQAVLNKSNYIMGEEITQLEESLQEFTKAKFAISCSSGTDALLLAMMALDIKPGDEIITTPFTFIATAETIAFLGATPVFVDIDEKTYNLDASLIEEKITSKTKAIIPVSIYGQPADMQKIQDIANKHNLKVIIDGAQSFGSTFNNITDSVWGDISTTSFFPAKPLGCFGDGGAVFTANEELAEKMKSLRVHGQSKRYHHKYIGMGGRLDTIQAAILNVKLKYYEKDLALRQEVASKYTKSLARKDLVLPYVDKKATSAWAQYSVRVKNRDSVQEKLKEAGIPTAVHYPKPLHIQECFEYLGYKKGGFPISEIVSEEIMSLPMNPYLTDEEIEYIIGYF</sequence>
<evidence type="ECO:0000313" key="9">
    <source>
        <dbReference type="Proteomes" id="UP000289193"/>
    </source>
</evidence>